<dbReference type="Proteomes" id="UP000226192">
    <property type="component" value="Unassembled WGS sequence"/>
</dbReference>
<reference evidence="5 6" key="1">
    <citation type="submission" date="2017-06" db="EMBL/GenBank/DDBJ databases">
        <title>Ant-infecting Ophiocordyceps genomes reveal a high diversity of potential behavioral manipulation genes and a possible major role for enterotoxins.</title>
        <authorList>
            <person name="De Bekker C."/>
            <person name="Evans H.C."/>
            <person name="Brachmann A."/>
            <person name="Hughes D.P."/>
        </authorList>
    </citation>
    <scope>NUCLEOTIDE SEQUENCE [LARGE SCALE GENOMIC DNA]</scope>
    <source>
        <strain evidence="5 6">Map64</strain>
    </source>
</reference>
<comment type="similarity">
    <text evidence="1">Belongs to the class-II pyridine nucleotide-disulfide oxidoreductase family.</text>
</comment>
<dbReference type="OrthoDB" id="4570620at2759"/>
<keyword evidence="2" id="KW-0285">Flavoprotein</keyword>
<feature type="chain" id="PRO_5013333343" evidence="4">
    <location>
        <begin position="21"/>
        <end position="402"/>
    </location>
</feature>
<dbReference type="STRING" id="1399860.A0A2C5XXZ5"/>
<accession>A0A2C5XXZ5</accession>
<dbReference type="SUPFAM" id="SSF51905">
    <property type="entry name" value="FAD/NAD(P)-binding domain"/>
    <property type="match status" value="1"/>
</dbReference>
<keyword evidence="4" id="KW-0732">Signal</keyword>
<proteinExistence type="inferred from homology"/>
<dbReference type="AlphaFoldDB" id="A0A2C5XXZ5"/>
<dbReference type="InterPro" id="IPR050097">
    <property type="entry name" value="Ferredoxin-NADP_redctase_2"/>
</dbReference>
<dbReference type="GO" id="GO:0016491">
    <property type="term" value="F:oxidoreductase activity"/>
    <property type="evidence" value="ECO:0007669"/>
    <property type="project" value="UniProtKB-KW"/>
</dbReference>
<evidence type="ECO:0000256" key="3">
    <source>
        <dbReference type="ARBA" id="ARBA00023002"/>
    </source>
</evidence>
<dbReference type="EMBL" id="NJET01000154">
    <property type="protein sequence ID" value="PHH60296.1"/>
    <property type="molecule type" value="Genomic_DNA"/>
</dbReference>
<sequence>MWFQATALFVLSALPALVQSVPVSEDIPTDYDAVIAGGGPSGLAVLSALGRVRRKALLIDSAVYRNQATRHMHDVLGFDGVTPAYYRWAAREQIAHYETVDMKNGTVIKIEPLRQPRSNNTYFRVTDRAADGTLCVVTARKIVLATGLRDLIPATPGLRENWGKGIYWCPWCDGHEHADQGLGLLASLDEVPGLVREILTLNKDIVAFVNGSDTTTMRAATSSKDPRWEEYLRIHKVRIENGTLEAIERLADGASEPQDPSLPSAPEHDKFKVRLAGGQVIERNAFFTSFQSEQASHIGQDMGVKLTSGGRLMVDQNKGLVTNIPGVYAIGDANSDNVTNVPHALFSGKRTGVFLHVQLERENSVQELGNVAKRSIHDEVRDLWDHVNGNEGDVLYAGPFDQ</sequence>
<gene>
    <name evidence="5" type="ORF">CDD81_1886</name>
</gene>
<evidence type="ECO:0000256" key="4">
    <source>
        <dbReference type="SAM" id="SignalP"/>
    </source>
</evidence>
<name>A0A2C5XXZ5_9HYPO</name>
<dbReference type="PANTHER" id="PTHR48105">
    <property type="entry name" value="THIOREDOXIN REDUCTASE 1-RELATED-RELATED"/>
    <property type="match status" value="1"/>
</dbReference>
<dbReference type="PRINTS" id="PR00368">
    <property type="entry name" value="FADPNR"/>
</dbReference>
<organism evidence="5 6">
    <name type="scientific">Ophiocordyceps australis</name>
    <dbReference type="NCBI Taxonomy" id="1399860"/>
    <lineage>
        <taxon>Eukaryota</taxon>
        <taxon>Fungi</taxon>
        <taxon>Dikarya</taxon>
        <taxon>Ascomycota</taxon>
        <taxon>Pezizomycotina</taxon>
        <taxon>Sordariomycetes</taxon>
        <taxon>Hypocreomycetidae</taxon>
        <taxon>Hypocreales</taxon>
        <taxon>Ophiocordycipitaceae</taxon>
        <taxon>Ophiocordyceps</taxon>
    </lineage>
</organism>
<dbReference type="InterPro" id="IPR036188">
    <property type="entry name" value="FAD/NAD-bd_sf"/>
</dbReference>
<dbReference type="Gene3D" id="3.50.50.60">
    <property type="entry name" value="FAD/NAD(P)-binding domain"/>
    <property type="match status" value="2"/>
</dbReference>
<evidence type="ECO:0000256" key="2">
    <source>
        <dbReference type="ARBA" id="ARBA00022630"/>
    </source>
</evidence>
<protein>
    <submittedName>
        <fullName evidence="5">Uncharacterized protein</fullName>
    </submittedName>
</protein>
<feature type="signal peptide" evidence="4">
    <location>
        <begin position="1"/>
        <end position="20"/>
    </location>
</feature>
<evidence type="ECO:0000256" key="1">
    <source>
        <dbReference type="ARBA" id="ARBA00009333"/>
    </source>
</evidence>
<keyword evidence="3" id="KW-0560">Oxidoreductase</keyword>
<dbReference type="PRINTS" id="PR00469">
    <property type="entry name" value="PNDRDTASEII"/>
</dbReference>
<keyword evidence="6" id="KW-1185">Reference proteome</keyword>
<comment type="caution">
    <text evidence="5">The sequence shown here is derived from an EMBL/GenBank/DDBJ whole genome shotgun (WGS) entry which is preliminary data.</text>
</comment>
<evidence type="ECO:0000313" key="6">
    <source>
        <dbReference type="Proteomes" id="UP000226192"/>
    </source>
</evidence>
<evidence type="ECO:0000313" key="5">
    <source>
        <dbReference type="EMBL" id="PHH60296.1"/>
    </source>
</evidence>
<dbReference type="GO" id="GO:0097237">
    <property type="term" value="P:cellular response to toxic substance"/>
    <property type="evidence" value="ECO:0007669"/>
    <property type="project" value="UniProtKB-ARBA"/>
</dbReference>